<dbReference type="EMBL" id="FO904941">
    <property type="protein sequence ID" value="CDP30982.1"/>
    <property type="molecule type" value="Genomic_DNA"/>
</dbReference>
<dbReference type="InterPro" id="IPR000209">
    <property type="entry name" value="Peptidase_S8/S53_dom"/>
</dbReference>
<organism evidence="3">
    <name type="scientific">Podospora anserina (strain S / ATCC MYA-4624 / DSM 980 / FGSC 10383)</name>
    <name type="common">Pleurage anserina</name>
    <dbReference type="NCBI Taxonomy" id="515849"/>
    <lineage>
        <taxon>Eukaryota</taxon>
        <taxon>Fungi</taxon>
        <taxon>Dikarya</taxon>
        <taxon>Ascomycota</taxon>
        <taxon>Pezizomycotina</taxon>
        <taxon>Sordariomycetes</taxon>
        <taxon>Sordariomycetidae</taxon>
        <taxon>Sordariales</taxon>
        <taxon>Podosporaceae</taxon>
        <taxon>Podospora</taxon>
        <taxon>Podospora anserina</taxon>
    </lineage>
</organism>
<gene>
    <name evidence="3" type="ORF">PODANS_6_635</name>
</gene>
<feature type="compositionally biased region" description="Basic and acidic residues" evidence="1">
    <location>
        <begin position="395"/>
        <end position="408"/>
    </location>
</feature>
<dbReference type="Pfam" id="PF00082">
    <property type="entry name" value="Peptidase_S8"/>
    <property type="match status" value="1"/>
</dbReference>
<evidence type="ECO:0000313" key="4">
    <source>
        <dbReference type="EMBL" id="CDP30982.1"/>
    </source>
</evidence>
<dbReference type="GO" id="GO:0004252">
    <property type="term" value="F:serine-type endopeptidase activity"/>
    <property type="evidence" value="ECO:0007669"/>
    <property type="project" value="InterPro"/>
</dbReference>
<reference evidence="3" key="2">
    <citation type="submission" date="2008-07" db="EMBL/GenBank/DDBJ databases">
        <authorList>
            <person name="Genoscope - CEA"/>
        </authorList>
    </citation>
    <scope>NUCLEOTIDE SEQUENCE</scope>
    <source>
        <strain evidence="3">S mat+</strain>
    </source>
</reference>
<evidence type="ECO:0000259" key="2">
    <source>
        <dbReference type="Pfam" id="PF00082"/>
    </source>
</evidence>
<evidence type="ECO:0000313" key="5">
    <source>
        <dbReference type="Proteomes" id="UP000001197"/>
    </source>
</evidence>
<evidence type="ECO:0000256" key="1">
    <source>
        <dbReference type="SAM" id="MobiDB-lite"/>
    </source>
</evidence>
<reference evidence="3 5" key="1">
    <citation type="journal article" date="2008" name="Genome Biol.">
        <title>The genome sequence of the model ascomycete fungus Podospora anserina.</title>
        <authorList>
            <person name="Espagne E."/>
            <person name="Lespinet O."/>
            <person name="Malagnac F."/>
            <person name="Da Silva C."/>
            <person name="Jaillon O."/>
            <person name="Porcel B.M."/>
            <person name="Couloux A."/>
            <person name="Aury J.-M."/>
            <person name="Segurens B."/>
            <person name="Poulain J."/>
            <person name="Anthouard V."/>
            <person name="Grossetete S."/>
            <person name="Khalili H."/>
            <person name="Coppin E."/>
            <person name="Dequard-Chablat M."/>
            <person name="Picard M."/>
            <person name="Contamine V."/>
            <person name="Arnaise S."/>
            <person name="Bourdais A."/>
            <person name="Berteaux-Lecellier V."/>
            <person name="Gautheret D."/>
            <person name="de Vries R.P."/>
            <person name="Battaglia E."/>
            <person name="Coutinho P.M."/>
            <person name="Danchin E.G.J."/>
            <person name="Henrissat B."/>
            <person name="El Khoury R."/>
            <person name="Sainsard-Chanet A."/>
            <person name="Boivin A."/>
            <person name="Pinan-Lucarre B."/>
            <person name="Sellem C.H."/>
            <person name="Debuchy R."/>
            <person name="Wincker P."/>
            <person name="Weissenbach J."/>
            <person name="Silar P."/>
        </authorList>
    </citation>
    <scope>NUCLEOTIDE SEQUENCE [LARGE SCALE GENOMIC DNA]</scope>
    <source>
        <strain evidence="5">S / ATCC MYA-4624 / DSM 980 / FGSC 10383</strain>
        <strain evidence="3">S mat+</strain>
    </source>
</reference>
<dbReference type="RefSeq" id="XP_001910451.1">
    <property type="nucleotide sequence ID" value="XM_001910416.1"/>
</dbReference>
<feature type="domain" description="Peptidase S8/S53" evidence="2">
    <location>
        <begin position="95"/>
        <end position="297"/>
    </location>
</feature>
<evidence type="ECO:0000313" key="3">
    <source>
        <dbReference type="EMBL" id="CAP71586.1"/>
    </source>
</evidence>
<dbReference type="CDD" id="cd00306">
    <property type="entry name" value="Peptidases_S8_S53"/>
    <property type="match status" value="1"/>
</dbReference>
<feature type="compositionally biased region" description="Polar residues" evidence="1">
    <location>
        <begin position="432"/>
        <end position="444"/>
    </location>
</feature>
<proteinExistence type="predicted"/>
<sequence length="451" mass="49850">MDRKMTTILAVKPTAKPFQDWWGYQSISLKTTAGQKADNADGEGVVIYVLENEFLLKQQSDCQPGFDGIELLHGPEPRLDRPSSDFHGNIVLSIIKNTAPKAKIYVLRRGTTAEELDWMLQVVMKHRQRHHQGQPALINCSFGVGVRAVASSQVNALFSCYKTIDKVLEAGILIVAAAGNEKGIEITPEMRSRYLGHVESLSLQVAQMKEANEESKGNEKIKKATNKKAGDALNESLRKIDGLGLPAMHPGVLMVGGYDKGFNCRHFYYGAGIDVYAPGCDVPVPRLKDVQGGGKEFDQGTSFGRCRNHDMPVQRRMLISISAAPLVTGSIASFLMTRSNEGGRKLPIPFNSAALKQKVLDMAVPIVEPTVNKEGLYPSTGYRAFRIQRHKIDYEKGTQHVPERTEEQKETEELERREQVRNARRAKGDTGPRSNSLGGNSRLSKPNLAKL</sequence>
<name>B2B3A0_PODAN</name>
<feature type="region of interest" description="Disordered" evidence="1">
    <location>
        <begin position="395"/>
        <end position="451"/>
    </location>
</feature>
<dbReference type="GO" id="GO:0006508">
    <property type="term" value="P:proteolysis"/>
    <property type="evidence" value="ECO:0007669"/>
    <property type="project" value="InterPro"/>
</dbReference>
<dbReference type="Gene3D" id="3.40.50.200">
    <property type="entry name" value="Peptidase S8/S53 domain"/>
    <property type="match status" value="1"/>
</dbReference>
<feature type="compositionally biased region" description="Basic and acidic residues" evidence="1">
    <location>
        <begin position="414"/>
        <end position="430"/>
    </location>
</feature>
<dbReference type="GeneID" id="6195020"/>
<dbReference type="HOGENOM" id="CLU_607093_0_0_1"/>
<dbReference type="VEuPathDB" id="FungiDB:PODANS_6_635"/>
<keyword evidence="5" id="KW-1185">Reference proteome</keyword>
<dbReference type="AlphaFoldDB" id="B2B3A0"/>
<accession>B2B3A0</accession>
<dbReference type="EMBL" id="CU638744">
    <property type="protein sequence ID" value="CAP71586.1"/>
    <property type="molecule type" value="Genomic_DNA"/>
</dbReference>
<dbReference type="SUPFAM" id="SSF52743">
    <property type="entry name" value="Subtilisin-like"/>
    <property type="match status" value="1"/>
</dbReference>
<reference evidence="5" key="3">
    <citation type="journal article" date="2014" name="Genetics">
        <title>Maintaining two mating types: Structure of the mating type locus and its role in heterokaryosis in Podospora anserina.</title>
        <authorList>
            <person name="Grognet P."/>
            <person name="Bidard F."/>
            <person name="Kuchly C."/>
            <person name="Tong L.C.H."/>
            <person name="Coppin E."/>
            <person name="Benkhali J.A."/>
            <person name="Couloux A."/>
            <person name="Wincker P."/>
            <person name="Debuchy R."/>
            <person name="Silar P."/>
        </authorList>
    </citation>
    <scope>GENOME REANNOTATION</scope>
    <source>
        <strain evidence="5">S / ATCC MYA-4624 / DSM 980 / FGSC 10383</strain>
    </source>
</reference>
<dbReference type="InterPro" id="IPR036852">
    <property type="entry name" value="Peptidase_S8/S53_dom_sf"/>
</dbReference>
<dbReference type="OrthoDB" id="19448at2759"/>
<protein>
    <submittedName>
        <fullName evidence="3">Podospora anserina S mat+ genomic DNA chromosome 6, supercontig 2</fullName>
    </submittedName>
</protein>
<dbReference type="KEGG" id="pan:PODANSg7489"/>
<dbReference type="Proteomes" id="UP000001197">
    <property type="component" value="Chromosome 6"/>
</dbReference>
<reference evidence="4" key="4">
    <citation type="submission" date="2015-04" db="EMBL/GenBank/DDBJ databases">
        <title>Maintaining two mating types: Structure of the mating type locus and its role in heterokaryosis in Podospora anserina.</title>
        <authorList>
            <person name="Grognet P."/>
            <person name="Bidard F."/>
            <person name="Kuchly C."/>
            <person name="Chan Ho Tong L."/>
            <person name="Coppin E."/>
            <person name="Ait Benkhali J."/>
            <person name="Couloux A."/>
            <person name="Wincker P."/>
            <person name="Debuchy R."/>
            <person name="Silar P."/>
        </authorList>
    </citation>
    <scope>NUCLEOTIDE SEQUENCE</scope>
</reference>